<organism evidence="1 2">
    <name type="scientific">Orchesella dallaii</name>
    <dbReference type="NCBI Taxonomy" id="48710"/>
    <lineage>
        <taxon>Eukaryota</taxon>
        <taxon>Metazoa</taxon>
        <taxon>Ecdysozoa</taxon>
        <taxon>Arthropoda</taxon>
        <taxon>Hexapoda</taxon>
        <taxon>Collembola</taxon>
        <taxon>Entomobryomorpha</taxon>
        <taxon>Entomobryoidea</taxon>
        <taxon>Orchesellidae</taxon>
        <taxon>Orchesellinae</taxon>
        <taxon>Orchesella</taxon>
    </lineage>
</organism>
<name>A0ABP1SAW0_9HEXA</name>
<accession>A0ABP1SAW0</accession>
<evidence type="ECO:0000313" key="1">
    <source>
        <dbReference type="EMBL" id="CAL8149096.1"/>
    </source>
</evidence>
<sequence>MKDMALNFEIGIVSVNITYPSDAIGIPYEPILWSRPIPLAWYLLHLGKTSMNALGMKRFVDNGSCEIRFKKISPPTLQFAHVPWTKQSPTKEDSCQIKIVTRIVKYQIATLSLLRKKWK</sequence>
<comment type="caution">
    <text evidence="1">The sequence shown here is derived from an EMBL/GenBank/DDBJ whole genome shotgun (WGS) entry which is preliminary data.</text>
</comment>
<dbReference type="EMBL" id="CAXLJM020000188">
    <property type="protein sequence ID" value="CAL8149096.1"/>
    <property type="molecule type" value="Genomic_DNA"/>
</dbReference>
<reference evidence="1 2" key="1">
    <citation type="submission" date="2024-08" db="EMBL/GenBank/DDBJ databases">
        <authorList>
            <person name="Cucini C."/>
            <person name="Frati F."/>
        </authorList>
    </citation>
    <scope>NUCLEOTIDE SEQUENCE [LARGE SCALE GENOMIC DNA]</scope>
</reference>
<gene>
    <name evidence="1" type="ORF">ODALV1_LOCUS31631</name>
</gene>
<evidence type="ECO:0000313" key="2">
    <source>
        <dbReference type="Proteomes" id="UP001642540"/>
    </source>
</evidence>
<proteinExistence type="predicted"/>
<protein>
    <submittedName>
        <fullName evidence="1">Uncharacterized protein</fullName>
    </submittedName>
</protein>
<dbReference type="Proteomes" id="UP001642540">
    <property type="component" value="Unassembled WGS sequence"/>
</dbReference>
<keyword evidence="2" id="KW-1185">Reference proteome</keyword>